<dbReference type="EMBL" id="BMMZ01000020">
    <property type="protein sequence ID" value="GGL83082.1"/>
    <property type="molecule type" value="Genomic_DNA"/>
</dbReference>
<dbReference type="Proteomes" id="UP000613840">
    <property type="component" value="Unassembled WGS sequence"/>
</dbReference>
<proteinExistence type="predicted"/>
<evidence type="ECO:0000256" key="4">
    <source>
        <dbReference type="ARBA" id="ARBA00022719"/>
    </source>
</evidence>
<dbReference type="GO" id="GO:0046872">
    <property type="term" value="F:metal ion binding"/>
    <property type="evidence" value="ECO:0007669"/>
    <property type="project" value="UniProtKB-KW"/>
</dbReference>
<reference evidence="12" key="2">
    <citation type="submission" date="2020-09" db="EMBL/GenBank/DDBJ databases">
        <authorList>
            <person name="Sun Q."/>
            <person name="Zhou Y."/>
        </authorList>
    </citation>
    <scope>NUCLEOTIDE SEQUENCE</scope>
    <source>
        <strain evidence="12">CGMCC 4.7306</strain>
    </source>
</reference>
<keyword evidence="1" id="KW-0813">Transport</keyword>
<keyword evidence="6" id="KW-1278">Translocase</keyword>
<dbReference type="GO" id="GO:0015990">
    <property type="term" value="P:electron transport coupled proton transport"/>
    <property type="evidence" value="ECO:0007669"/>
    <property type="project" value="TreeGrafter"/>
</dbReference>
<evidence type="ECO:0000256" key="1">
    <source>
        <dbReference type="ARBA" id="ARBA00022448"/>
    </source>
</evidence>
<evidence type="ECO:0000313" key="12">
    <source>
        <dbReference type="EMBL" id="GGL83082.1"/>
    </source>
</evidence>
<keyword evidence="13" id="KW-1185">Reference proteome</keyword>
<evidence type="ECO:0000313" key="13">
    <source>
        <dbReference type="Proteomes" id="UP000613840"/>
    </source>
</evidence>
<reference evidence="12" key="1">
    <citation type="journal article" date="2014" name="Int. J. Syst. Evol. Microbiol.">
        <title>Complete genome sequence of Corynebacterium casei LMG S-19264T (=DSM 44701T), isolated from a smear-ripened cheese.</title>
        <authorList>
            <consortium name="US DOE Joint Genome Institute (JGI-PGF)"/>
            <person name="Walter F."/>
            <person name="Albersmeier A."/>
            <person name="Kalinowski J."/>
            <person name="Ruckert C."/>
        </authorList>
    </citation>
    <scope>NUCLEOTIDE SEQUENCE</scope>
    <source>
        <strain evidence="12">CGMCC 4.7306</strain>
    </source>
</reference>
<evidence type="ECO:0000256" key="5">
    <source>
        <dbReference type="ARBA" id="ARBA00022723"/>
    </source>
</evidence>
<organism evidence="12 13">
    <name type="scientific">Microlunatus endophyticus</name>
    <dbReference type="NCBI Taxonomy" id="1716077"/>
    <lineage>
        <taxon>Bacteria</taxon>
        <taxon>Bacillati</taxon>
        <taxon>Actinomycetota</taxon>
        <taxon>Actinomycetes</taxon>
        <taxon>Propionibacteriales</taxon>
        <taxon>Propionibacteriaceae</taxon>
        <taxon>Microlunatus</taxon>
    </lineage>
</organism>
<accession>A0A917SJ90</accession>
<keyword evidence="10" id="KW-0472">Membrane</keyword>
<dbReference type="GO" id="GO:0051539">
    <property type="term" value="F:4 iron, 4 sulfur cluster binding"/>
    <property type="evidence" value="ECO:0007669"/>
    <property type="project" value="UniProtKB-KW"/>
</dbReference>
<dbReference type="PANTHER" id="PTHR11995:SF33">
    <property type="entry name" value="NADH-QUINONE OXIDOREDUCTASE SUBUNIT B 2"/>
    <property type="match status" value="1"/>
</dbReference>
<dbReference type="SUPFAM" id="SSF56770">
    <property type="entry name" value="HydA/Nqo6-like"/>
    <property type="match status" value="1"/>
</dbReference>
<keyword evidence="4" id="KW-0874">Quinone</keyword>
<dbReference type="AlphaFoldDB" id="A0A917SJ90"/>
<keyword evidence="7" id="KW-0408">Iron</keyword>
<evidence type="ECO:0000256" key="7">
    <source>
        <dbReference type="ARBA" id="ARBA00023004"/>
    </source>
</evidence>
<feature type="domain" description="NADH:ubiquinone oxidoreductase-like 20kDa subunit" evidence="11">
    <location>
        <begin position="51"/>
        <end position="133"/>
    </location>
</feature>
<evidence type="ECO:0000256" key="2">
    <source>
        <dbReference type="ARBA" id="ARBA00022475"/>
    </source>
</evidence>
<comment type="caution">
    <text evidence="12">The sequence shown here is derived from an EMBL/GenBank/DDBJ whole genome shotgun (WGS) entry which is preliminary data.</text>
</comment>
<keyword evidence="5" id="KW-0479">Metal-binding</keyword>
<keyword evidence="2" id="KW-1003">Cell membrane</keyword>
<dbReference type="GO" id="GO:0045271">
    <property type="term" value="C:respiratory chain complex I"/>
    <property type="evidence" value="ECO:0007669"/>
    <property type="project" value="TreeGrafter"/>
</dbReference>
<name>A0A917SJ90_9ACTN</name>
<dbReference type="Pfam" id="PF01058">
    <property type="entry name" value="Oxidored_q6"/>
    <property type="match status" value="1"/>
</dbReference>
<protein>
    <recommendedName>
        <fullName evidence="11">NADH:ubiquinone oxidoreductase-like 20kDa subunit domain-containing protein</fullName>
    </recommendedName>
</protein>
<dbReference type="InterPro" id="IPR006137">
    <property type="entry name" value="NADH_UbQ_OxRdtase-like_20kDa"/>
</dbReference>
<evidence type="ECO:0000256" key="6">
    <source>
        <dbReference type="ARBA" id="ARBA00022967"/>
    </source>
</evidence>
<keyword evidence="8" id="KW-0411">Iron-sulfur</keyword>
<sequence length="141" mass="14632">MAGMQFWDWYGDGSTYVVDVGLACCTLEFEAASYGRTSAGIVRVEDLPAGSRVVVVISGTVTDKLTGPVVTIVSRIRAAVPSAAVVAFGACASAGGPYWDSYSVTKGIDQLVAVDAYVPGCPPPPEALATIVDELSERARV</sequence>
<evidence type="ECO:0000259" key="11">
    <source>
        <dbReference type="Pfam" id="PF01058"/>
    </source>
</evidence>
<dbReference type="GO" id="GO:0008137">
    <property type="term" value="F:NADH dehydrogenase (ubiquinone) activity"/>
    <property type="evidence" value="ECO:0007669"/>
    <property type="project" value="TreeGrafter"/>
</dbReference>
<keyword evidence="9" id="KW-0520">NAD</keyword>
<dbReference type="PANTHER" id="PTHR11995">
    <property type="entry name" value="NADH DEHYDROGENASE"/>
    <property type="match status" value="1"/>
</dbReference>
<evidence type="ECO:0000256" key="10">
    <source>
        <dbReference type="ARBA" id="ARBA00023136"/>
    </source>
</evidence>
<dbReference type="Gene3D" id="3.40.50.12280">
    <property type="match status" value="1"/>
</dbReference>
<evidence type="ECO:0000256" key="8">
    <source>
        <dbReference type="ARBA" id="ARBA00023014"/>
    </source>
</evidence>
<keyword evidence="3" id="KW-0004">4Fe-4S</keyword>
<evidence type="ECO:0000256" key="9">
    <source>
        <dbReference type="ARBA" id="ARBA00023027"/>
    </source>
</evidence>
<dbReference type="GO" id="GO:0048038">
    <property type="term" value="F:quinone binding"/>
    <property type="evidence" value="ECO:0007669"/>
    <property type="project" value="UniProtKB-KW"/>
</dbReference>
<evidence type="ECO:0000256" key="3">
    <source>
        <dbReference type="ARBA" id="ARBA00022485"/>
    </source>
</evidence>
<gene>
    <name evidence="12" type="ORF">GCM10011575_46740</name>
</gene>
<dbReference type="GO" id="GO:0009060">
    <property type="term" value="P:aerobic respiration"/>
    <property type="evidence" value="ECO:0007669"/>
    <property type="project" value="TreeGrafter"/>
</dbReference>